<proteinExistence type="predicted"/>
<sequence length="121" mass="13838">MTCANTSSLQNREEDLLENHHYIQNSQQHKQVPYNLPLLLLISLSPVGFKLVSSCYVVHVYIQSVSHFLYRFFHSGSRGSRCLSPAVYGREAGYTLDWLPVHRRATQTHTGQTTTHTLIHT</sequence>
<evidence type="ECO:0000313" key="2">
    <source>
        <dbReference type="Proteomes" id="UP001352852"/>
    </source>
</evidence>
<dbReference type="Proteomes" id="UP001352852">
    <property type="component" value="Unassembled WGS sequence"/>
</dbReference>
<accession>A0ABU7DZH2</accession>
<gene>
    <name evidence="1" type="ORF">CHARACLAT_008570</name>
</gene>
<reference evidence="1 2" key="1">
    <citation type="submission" date="2021-06" db="EMBL/GenBank/DDBJ databases">
        <authorList>
            <person name="Palmer J.M."/>
        </authorList>
    </citation>
    <scope>NUCLEOTIDE SEQUENCE [LARGE SCALE GENOMIC DNA]</scope>
    <source>
        <strain evidence="1 2">CL_MEX2019</strain>
        <tissue evidence="1">Muscle</tissue>
    </source>
</reference>
<protein>
    <submittedName>
        <fullName evidence="1">Uncharacterized protein</fullName>
    </submittedName>
</protein>
<keyword evidence="2" id="KW-1185">Reference proteome</keyword>
<organism evidence="1 2">
    <name type="scientific">Characodon lateralis</name>
    <dbReference type="NCBI Taxonomy" id="208331"/>
    <lineage>
        <taxon>Eukaryota</taxon>
        <taxon>Metazoa</taxon>
        <taxon>Chordata</taxon>
        <taxon>Craniata</taxon>
        <taxon>Vertebrata</taxon>
        <taxon>Euteleostomi</taxon>
        <taxon>Actinopterygii</taxon>
        <taxon>Neopterygii</taxon>
        <taxon>Teleostei</taxon>
        <taxon>Neoteleostei</taxon>
        <taxon>Acanthomorphata</taxon>
        <taxon>Ovalentaria</taxon>
        <taxon>Atherinomorphae</taxon>
        <taxon>Cyprinodontiformes</taxon>
        <taxon>Goodeidae</taxon>
        <taxon>Characodon</taxon>
    </lineage>
</organism>
<evidence type="ECO:0000313" key="1">
    <source>
        <dbReference type="EMBL" id="MED6280226.1"/>
    </source>
</evidence>
<dbReference type="EMBL" id="JAHUTJ010041489">
    <property type="protein sequence ID" value="MED6280226.1"/>
    <property type="molecule type" value="Genomic_DNA"/>
</dbReference>
<comment type="caution">
    <text evidence="1">The sequence shown here is derived from an EMBL/GenBank/DDBJ whole genome shotgun (WGS) entry which is preliminary data.</text>
</comment>
<name>A0ABU7DZH2_9TELE</name>